<proteinExistence type="predicted"/>
<dbReference type="EMBL" id="LAVV01003765">
    <property type="protein sequence ID" value="KNZ61913.1"/>
    <property type="molecule type" value="Genomic_DNA"/>
</dbReference>
<protein>
    <submittedName>
        <fullName evidence="1">Uncharacterized protein</fullName>
    </submittedName>
</protein>
<dbReference type="Proteomes" id="UP000037035">
    <property type="component" value="Unassembled WGS sequence"/>
</dbReference>
<accession>A0A0L6VMD1</accession>
<gene>
    <name evidence="1" type="ORF">VP01_1338g4</name>
</gene>
<evidence type="ECO:0000313" key="1">
    <source>
        <dbReference type="EMBL" id="KNZ61913.1"/>
    </source>
</evidence>
<comment type="caution">
    <text evidence="1">The sequence shown here is derived from an EMBL/GenBank/DDBJ whole genome shotgun (WGS) entry which is preliminary data.</text>
</comment>
<reference evidence="1 2" key="1">
    <citation type="submission" date="2015-08" db="EMBL/GenBank/DDBJ databases">
        <title>Next Generation Sequencing and Analysis of the Genome of Puccinia sorghi L Schw, the Causal Agent of Maize Common Rust.</title>
        <authorList>
            <person name="Rochi L."/>
            <person name="Burguener G."/>
            <person name="Darino M."/>
            <person name="Turjanski A."/>
            <person name="Kreff E."/>
            <person name="Dieguez M.J."/>
            <person name="Sacco F."/>
        </authorList>
    </citation>
    <scope>NUCLEOTIDE SEQUENCE [LARGE SCALE GENOMIC DNA]</scope>
    <source>
        <strain evidence="1 2">RO10H11247</strain>
    </source>
</reference>
<dbReference type="VEuPathDB" id="FungiDB:VP01_1338g4"/>
<dbReference type="OrthoDB" id="2506816at2759"/>
<name>A0A0L6VMD1_9BASI</name>
<organism evidence="1 2">
    <name type="scientific">Puccinia sorghi</name>
    <dbReference type="NCBI Taxonomy" id="27349"/>
    <lineage>
        <taxon>Eukaryota</taxon>
        <taxon>Fungi</taxon>
        <taxon>Dikarya</taxon>
        <taxon>Basidiomycota</taxon>
        <taxon>Pucciniomycotina</taxon>
        <taxon>Pucciniomycetes</taxon>
        <taxon>Pucciniales</taxon>
        <taxon>Pucciniaceae</taxon>
        <taxon>Puccinia</taxon>
    </lineage>
</organism>
<sequence>MWNIPSDLLGGSIESIELYFPVVFSLEPYILRNSSCLSGRNVNDQVTIFASEFWLARFCSVMSDFERSKLTIDQFGGLSPQAIVKAPPGTHAKKFEYSISQPLDDMLNPPLFGKVTTIIQSALSNAPRAWQQHSHQAQSHPMWKYPSMQLIVATTIAMNHHHAKFDVKTCQVT</sequence>
<evidence type="ECO:0000313" key="2">
    <source>
        <dbReference type="Proteomes" id="UP000037035"/>
    </source>
</evidence>
<dbReference type="AlphaFoldDB" id="A0A0L6VMD1"/>
<keyword evidence="2" id="KW-1185">Reference proteome</keyword>